<feature type="compositionally biased region" description="Acidic residues" evidence="1">
    <location>
        <begin position="287"/>
        <end position="300"/>
    </location>
</feature>
<sequence length="1054" mass="119987">MTAIFQEKRKQYEKTVAIPTTRSEARSHGQISKETLTSMKPSNNQISEETPTPSTSIITSTITNPFSAVARTLDRYGISDRAGAAIISATLQDIGIIIDNDMSNVVDRSKVRRCRTKTRTILNKNPFNFEGCIGISFDGRKDKTLVTEDNRRKVINEEHISLLKEPGSEYIRHISITSNNNGIELIEEPMKMLNTNVAELTMFIDEEINAAQDTILTNLTPLTHYNVDNVNSNGSNKEVIENESSKTSHLVSDDEILSNASLQDPYSTDEDSEYDPAKDPSVKESSSDEDTENFAEDNVEIDIAGAAINEDNTTEPSQIRKQTRKRKRNEADWRRNCAYKCNTKINEERRNILFKEYWNLADVNRQRSFIANLIDIKRTARNRVRNKKILSEMDSEETTANSRRQFTNVYHFFGNTTDFSKIQACQTFFLNTLRISAQVVKTVVKKLKGNCAIPETDLRGKVRCNSRLPECIKQSVRDHINMFEPIKSHYCRKQTKRTFLPSELSITKIHNLHQIYCRENNIIPAKPKKDQCGLCTQYSNSSVIEKAEMQAEYDFHTESKILSRDQKNKDKEKAGENASYCAAVFDFDGLTLKEALDIAYDEGDVSEISIEPPTDENSGDEDVGSVADNLNPRQLRAGAEIVFANSERLGDFQSDLTQTFDTDVDHNIIISNQDGPPSENRDTAIEPITVSVPELSTFIDGGLIGVAQDFPLGDYMKYSTMMTYVEIFESFFTPDLFDKIISETRNYALFKNKQDPNLSIPELKLFIAILVLSGYNQLPSKRSYWEASSDMKNIMVSEAMIMDRFLQICHCIHFADNNNIDRNDKISNPEYETTFGKAAAPMVQMIEELKEKRSLRYNFFFDNLFISKNLLSTIKINGYGGTGAIRDNRIPKNCPLVAKKAMENRFRGEYSSTLNKESGILYVRWKDNNIVTVASTCFGVQPLKPVESYRIGIRSKKWYWPIFTYLIDAAIQNAWILYRKSGKNISQLEFRRNICQLEEAESHQEQLEVISVFPIPLDLTVSITGLYLYQKEKGEDVLNQIAILRAVQCVVNIT</sequence>
<dbReference type="PANTHER" id="PTHR47055">
    <property type="entry name" value="DDE_TNP_1_7 DOMAIN-CONTAINING PROTEIN"/>
    <property type="match status" value="1"/>
</dbReference>
<feature type="compositionally biased region" description="Basic and acidic residues" evidence="1">
    <location>
        <begin position="275"/>
        <end position="286"/>
    </location>
</feature>
<gene>
    <name evidence="3" type="ORF">NQ314_016493</name>
</gene>
<protein>
    <recommendedName>
        <fullName evidence="2">PiggyBac transposable element-derived protein domain-containing protein</fullName>
    </recommendedName>
</protein>
<feature type="region of interest" description="Disordered" evidence="1">
    <location>
        <begin position="229"/>
        <end position="327"/>
    </location>
</feature>
<proteinExistence type="predicted"/>
<comment type="caution">
    <text evidence="3">The sequence shown here is derived from an EMBL/GenBank/DDBJ whole genome shotgun (WGS) entry which is preliminary data.</text>
</comment>
<feature type="compositionally biased region" description="Low complexity" evidence="1">
    <location>
        <begin position="46"/>
        <end position="56"/>
    </location>
</feature>
<feature type="compositionally biased region" description="Polar residues" evidence="1">
    <location>
        <begin position="29"/>
        <end position="45"/>
    </location>
</feature>
<dbReference type="GO" id="GO:0043565">
    <property type="term" value="F:sequence-specific DNA binding"/>
    <property type="evidence" value="ECO:0007669"/>
    <property type="project" value="TreeGrafter"/>
</dbReference>
<dbReference type="Pfam" id="PF13843">
    <property type="entry name" value="DDE_Tnp_1_7"/>
    <property type="match status" value="1"/>
</dbReference>
<evidence type="ECO:0000259" key="2">
    <source>
        <dbReference type="Pfam" id="PF13843"/>
    </source>
</evidence>
<dbReference type="AlphaFoldDB" id="A0AAV8WW56"/>
<dbReference type="PANTHER" id="PTHR47055:SF3">
    <property type="entry name" value="PHORBOL-ESTER_DAG-TYPE DOMAIN-CONTAINING PROTEIN"/>
    <property type="match status" value="1"/>
</dbReference>
<dbReference type="InterPro" id="IPR052638">
    <property type="entry name" value="PiggyBac_TE-derived"/>
</dbReference>
<feature type="region of interest" description="Disordered" evidence="1">
    <location>
        <begin position="20"/>
        <end position="56"/>
    </location>
</feature>
<dbReference type="Proteomes" id="UP001162156">
    <property type="component" value="Unassembled WGS sequence"/>
</dbReference>
<reference evidence="3" key="1">
    <citation type="journal article" date="2023" name="Insect Mol. Biol.">
        <title>Genome sequencing provides insights into the evolution of gene families encoding plant cell wall-degrading enzymes in longhorned beetles.</title>
        <authorList>
            <person name="Shin N.R."/>
            <person name="Okamura Y."/>
            <person name="Kirsch R."/>
            <person name="Pauchet Y."/>
        </authorList>
    </citation>
    <scope>NUCLEOTIDE SEQUENCE</scope>
    <source>
        <strain evidence="3">RBIC_L_NR</strain>
    </source>
</reference>
<name>A0AAV8WW56_9CUCU</name>
<organism evidence="3 4">
    <name type="scientific">Rhamnusium bicolor</name>
    <dbReference type="NCBI Taxonomy" id="1586634"/>
    <lineage>
        <taxon>Eukaryota</taxon>
        <taxon>Metazoa</taxon>
        <taxon>Ecdysozoa</taxon>
        <taxon>Arthropoda</taxon>
        <taxon>Hexapoda</taxon>
        <taxon>Insecta</taxon>
        <taxon>Pterygota</taxon>
        <taxon>Neoptera</taxon>
        <taxon>Endopterygota</taxon>
        <taxon>Coleoptera</taxon>
        <taxon>Polyphaga</taxon>
        <taxon>Cucujiformia</taxon>
        <taxon>Chrysomeloidea</taxon>
        <taxon>Cerambycidae</taxon>
        <taxon>Lepturinae</taxon>
        <taxon>Rhagiini</taxon>
        <taxon>Rhamnusium</taxon>
    </lineage>
</organism>
<dbReference type="EMBL" id="JANEYF010004583">
    <property type="protein sequence ID" value="KAJ8930679.1"/>
    <property type="molecule type" value="Genomic_DNA"/>
</dbReference>
<evidence type="ECO:0000313" key="3">
    <source>
        <dbReference type="EMBL" id="KAJ8930679.1"/>
    </source>
</evidence>
<feature type="compositionally biased region" description="Acidic residues" evidence="1">
    <location>
        <begin position="613"/>
        <end position="623"/>
    </location>
</feature>
<accession>A0AAV8WW56</accession>
<keyword evidence="4" id="KW-1185">Reference proteome</keyword>
<evidence type="ECO:0000256" key="1">
    <source>
        <dbReference type="SAM" id="MobiDB-lite"/>
    </source>
</evidence>
<feature type="domain" description="PiggyBac transposable element-derived protein" evidence="2">
    <location>
        <begin position="725"/>
        <end position="827"/>
    </location>
</feature>
<feature type="region of interest" description="Disordered" evidence="1">
    <location>
        <begin position="604"/>
        <end position="626"/>
    </location>
</feature>
<feature type="compositionally biased region" description="Polar residues" evidence="1">
    <location>
        <begin position="310"/>
        <end position="320"/>
    </location>
</feature>
<dbReference type="InterPro" id="IPR029526">
    <property type="entry name" value="PGBD"/>
</dbReference>
<evidence type="ECO:0000313" key="4">
    <source>
        <dbReference type="Proteomes" id="UP001162156"/>
    </source>
</evidence>